<gene>
    <name evidence="1" type="ORF">HNQ65_001929</name>
</gene>
<reference evidence="1 2" key="1">
    <citation type="submission" date="2020-08" db="EMBL/GenBank/DDBJ databases">
        <title>Genomic Encyclopedia of Type Strains, Phase IV (KMG-IV): sequencing the most valuable type-strain genomes for metagenomic binning, comparative biology and taxonomic classification.</title>
        <authorList>
            <person name="Goeker M."/>
        </authorList>
    </citation>
    <scope>NUCLEOTIDE SEQUENCE [LARGE SCALE GENOMIC DNA]</scope>
    <source>
        <strain evidence="1 2">DSM 12252</strain>
    </source>
</reference>
<evidence type="ECO:0000313" key="1">
    <source>
        <dbReference type="EMBL" id="MBB5032352.1"/>
    </source>
</evidence>
<proteinExistence type="predicted"/>
<accession>A0A7W7YAD7</accession>
<comment type="caution">
    <text evidence="1">The sequence shown here is derived from an EMBL/GenBank/DDBJ whole genome shotgun (WGS) entry which is preliminary data.</text>
</comment>
<evidence type="ECO:0000313" key="2">
    <source>
        <dbReference type="Proteomes" id="UP000590740"/>
    </source>
</evidence>
<dbReference type="AlphaFoldDB" id="A0A7W7YAD7"/>
<dbReference type="EMBL" id="JACHIG010000003">
    <property type="protein sequence ID" value="MBB5032352.1"/>
    <property type="molecule type" value="Genomic_DNA"/>
</dbReference>
<protein>
    <submittedName>
        <fullName evidence="1">Uncharacterized protein</fullName>
    </submittedName>
</protein>
<keyword evidence="2" id="KW-1185">Reference proteome</keyword>
<organism evidence="1 2">
    <name type="scientific">Prosthecobacter vanneervenii</name>
    <dbReference type="NCBI Taxonomy" id="48466"/>
    <lineage>
        <taxon>Bacteria</taxon>
        <taxon>Pseudomonadati</taxon>
        <taxon>Verrucomicrobiota</taxon>
        <taxon>Verrucomicrobiia</taxon>
        <taxon>Verrucomicrobiales</taxon>
        <taxon>Verrucomicrobiaceae</taxon>
        <taxon>Prosthecobacter</taxon>
    </lineage>
</organism>
<dbReference type="Proteomes" id="UP000590740">
    <property type="component" value="Unassembled WGS sequence"/>
</dbReference>
<sequence>MRLFLCFSLVCMSGCAIPTSMKRHAVEHELHADLKKLFDQENHVPPERDVLNINDLHERHHELVLRSVTTDQGKKKLLPQLRKLFVLCGSNDALFSSTLQGIVLQTGVSTSLQSALWVYFDKIPFDFLSVGGQTLNPNYRYSRVILDYKVLYR</sequence>
<name>A0A7W7YAD7_9BACT</name>